<dbReference type="EMBL" id="NCSJ02000177">
    <property type="protein sequence ID" value="RFU28055.1"/>
    <property type="molecule type" value="Genomic_DNA"/>
</dbReference>
<dbReference type="OMA" id="NPEMIKG"/>
<feature type="non-terminal residue" evidence="5">
    <location>
        <position position="341"/>
    </location>
</feature>
<reference evidence="5 6" key="1">
    <citation type="submission" date="2018-05" db="EMBL/GenBank/DDBJ databases">
        <title>Draft genome sequence of Scytalidium lignicola DSM 105466, a ubiquitous saprotrophic fungus.</title>
        <authorList>
            <person name="Buettner E."/>
            <person name="Gebauer A.M."/>
            <person name="Hofrichter M."/>
            <person name="Liers C."/>
            <person name="Kellner H."/>
        </authorList>
    </citation>
    <scope>NUCLEOTIDE SEQUENCE [LARGE SCALE GENOMIC DNA]</scope>
    <source>
        <strain evidence="5 6">DSM 105466</strain>
    </source>
</reference>
<dbReference type="InterPro" id="IPR044861">
    <property type="entry name" value="IPNS-like_FE2OG_OXY"/>
</dbReference>
<evidence type="ECO:0000256" key="3">
    <source>
        <dbReference type="SAM" id="MobiDB-lite"/>
    </source>
</evidence>
<dbReference type="Proteomes" id="UP000258309">
    <property type="component" value="Unassembled WGS sequence"/>
</dbReference>
<dbReference type="Gene3D" id="2.60.120.330">
    <property type="entry name" value="B-lactam Antibiotic, Isopenicillin N Synthase, Chain"/>
    <property type="match status" value="1"/>
</dbReference>
<evidence type="ECO:0000313" key="6">
    <source>
        <dbReference type="Proteomes" id="UP000258309"/>
    </source>
</evidence>
<comment type="similarity">
    <text evidence="1 2">Belongs to the iron/ascorbate-dependent oxidoreductase family.</text>
</comment>
<dbReference type="InterPro" id="IPR027443">
    <property type="entry name" value="IPNS-like_sf"/>
</dbReference>
<dbReference type="InterPro" id="IPR005123">
    <property type="entry name" value="Oxoglu/Fe-dep_dioxygenase_dom"/>
</dbReference>
<organism evidence="5 6">
    <name type="scientific">Scytalidium lignicola</name>
    <name type="common">Hyphomycete</name>
    <dbReference type="NCBI Taxonomy" id="5539"/>
    <lineage>
        <taxon>Eukaryota</taxon>
        <taxon>Fungi</taxon>
        <taxon>Dikarya</taxon>
        <taxon>Ascomycota</taxon>
        <taxon>Pezizomycotina</taxon>
        <taxon>Leotiomycetes</taxon>
        <taxon>Leotiomycetes incertae sedis</taxon>
        <taxon>Scytalidium</taxon>
    </lineage>
</organism>
<comment type="caution">
    <text evidence="5">The sequence shown here is derived from an EMBL/GenBank/DDBJ whole genome shotgun (WGS) entry which is preliminary data.</text>
</comment>
<dbReference type="GO" id="GO:0016491">
    <property type="term" value="F:oxidoreductase activity"/>
    <property type="evidence" value="ECO:0007669"/>
    <property type="project" value="UniProtKB-KW"/>
</dbReference>
<dbReference type="GO" id="GO:0046872">
    <property type="term" value="F:metal ion binding"/>
    <property type="evidence" value="ECO:0007669"/>
    <property type="project" value="UniProtKB-KW"/>
</dbReference>
<dbReference type="Pfam" id="PF14226">
    <property type="entry name" value="DIOX_N"/>
    <property type="match status" value="1"/>
</dbReference>
<gene>
    <name evidence="5" type="ORF">B7463_g8280</name>
</gene>
<feature type="non-terminal residue" evidence="5">
    <location>
        <position position="1"/>
    </location>
</feature>
<dbReference type="STRING" id="5539.A0A3E2H3W1"/>
<name>A0A3E2H3W1_SCYLI</name>
<dbReference type="OrthoDB" id="288590at2759"/>
<evidence type="ECO:0000259" key="4">
    <source>
        <dbReference type="PROSITE" id="PS51471"/>
    </source>
</evidence>
<feature type="domain" description="Fe2OG dioxygenase" evidence="4">
    <location>
        <begin position="193"/>
        <end position="294"/>
    </location>
</feature>
<proteinExistence type="inferred from homology"/>
<protein>
    <recommendedName>
        <fullName evidence="4">Fe2OG dioxygenase domain-containing protein</fullName>
    </recommendedName>
</protein>
<dbReference type="InterPro" id="IPR026992">
    <property type="entry name" value="DIOX_N"/>
</dbReference>
<dbReference type="SUPFAM" id="SSF51197">
    <property type="entry name" value="Clavaminate synthase-like"/>
    <property type="match status" value="1"/>
</dbReference>
<evidence type="ECO:0000256" key="2">
    <source>
        <dbReference type="RuleBase" id="RU003682"/>
    </source>
</evidence>
<dbReference type="InterPro" id="IPR050231">
    <property type="entry name" value="Iron_ascorbate_oxido_reductase"/>
</dbReference>
<dbReference type="PANTHER" id="PTHR47990">
    <property type="entry name" value="2-OXOGLUTARATE (2OG) AND FE(II)-DEPENDENT OXYGENASE SUPERFAMILY PROTEIN-RELATED"/>
    <property type="match status" value="1"/>
</dbReference>
<dbReference type="GO" id="GO:0044283">
    <property type="term" value="P:small molecule biosynthetic process"/>
    <property type="evidence" value="ECO:0007669"/>
    <property type="project" value="UniProtKB-ARBA"/>
</dbReference>
<evidence type="ECO:0000313" key="5">
    <source>
        <dbReference type="EMBL" id="RFU28055.1"/>
    </source>
</evidence>
<feature type="region of interest" description="Disordered" evidence="3">
    <location>
        <begin position="124"/>
        <end position="145"/>
    </location>
</feature>
<sequence length="341" mass="38861">MAIDDKPQFVTYHAGGKPGSRPILKGAQAKNTFDSIPVIDMTDMFSDSLEDRKRVAKEIGKACQEVGFFYAQNHSVPEDIDLETKMKVHVHKNPFVRGYEPLYETKLDPKSKGDMKEAFLMGEDAHDPEQSPPFQPTEKHPHKNRWPEDDVEFRKALYTYYAEALAFSRKLIHIIALALDLPEDYLDPLCTFPMTTIRALHYPPQQAPESQDIGIGAHTDYTWFTLVCQDNVQALQVLNANGIWIDAPPKPRTFVVNIGDYFMRATNGKWQSTVHRVLNKSGEERYSMPFFVSPNEDATISVLPTCRTEDKTYEDIQVGEYFRQRLMAARYQHPSAVAAKG</sequence>
<evidence type="ECO:0000256" key="1">
    <source>
        <dbReference type="ARBA" id="ARBA00008056"/>
    </source>
</evidence>
<keyword evidence="2" id="KW-0408">Iron</keyword>
<keyword evidence="2" id="KW-0560">Oxidoreductase</keyword>
<accession>A0A3E2H3W1</accession>
<keyword evidence="6" id="KW-1185">Reference proteome</keyword>
<dbReference type="PROSITE" id="PS51471">
    <property type="entry name" value="FE2OG_OXY"/>
    <property type="match status" value="1"/>
</dbReference>
<keyword evidence="2" id="KW-0479">Metal-binding</keyword>
<dbReference type="PRINTS" id="PR00682">
    <property type="entry name" value="IPNSYNTHASE"/>
</dbReference>
<dbReference type="AlphaFoldDB" id="A0A3E2H3W1"/>
<dbReference type="Pfam" id="PF03171">
    <property type="entry name" value="2OG-FeII_Oxy"/>
    <property type="match status" value="1"/>
</dbReference>